<gene>
    <name evidence="1" type="ORF">K6958_11180</name>
</gene>
<accession>A0ABY4R6E9</accession>
<keyword evidence="2" id="KW-1185">Reference proteome</keyword>
<evidence type="ECO:0000313" key="1">
    <source>
        <dbReference type="EMBL" id="UQY42517.1"/>
    </source>
</evidence>
<evidence type="ECO:0008006" key="3">
    <source>
        <dbReference type="Google" id="ProtNLM"/>
    </source>
</evidence>
<name>A0ABY4R6E9_9GAMM</name>
<sequence>MWEQALPLKTQPARKLKTASCKPKVQDKVTIPQSWNLNDAQRSFIELMLDNNK</sequence>
<evidence type="ECO:0000313" key="2">
    <source>
        <dbReference type="Proteomes" id="UP001056635"/>
    </source>
</evidence>
<protein>
    <recommendedName>
        <fullName evidence="3">Transposase</fullName>
    </recommendedName>
</protein>
<dbReference type="RefSeq" id="WP_249891182.1">
    <property type="nucleotide sequence ID" value="NZ_CP082904.1"/>
</dbReference>
<dbReference type="Proteomes" id="UP001056635">
    <property type="component" value="Chromosome"/>
</dbReference>
<proteinExistence type="predicted"/>
<reference evidence="1" key="1">
    <citation type="submission" date="2021-09" db="EMBL/GenBank/DDBJ databases">
        <title>First case of bloodstream infection caused by Mixta hanseatica sp. nov., a member of the Erwiniaceae family.</title>
        <authorList>
            <person name="Both A."/>
            <person name="Huang J."/>
            <person name="Wenzel P."/>
            <person name="Aepfelbacher M."/>
            <person name="Rohde H."/>
            <person name="Christner M."/>
            <person name="Hentschke M."/>
        </authorList>
    </citation>
    <scope>NUCLEOTIDE SEQUENCE</scope>
    <source>
        <strain evidence="1">X22927</strain>
    </source>
</reference>
<organism evidence="1 2">
    <name type="scientific">Mixta hanseatica</name>
    <dbReference type="NCBI Taxonomy" id="2872648"/>
    <lineage>
        <taxon>Bacteria</taxon>
        <taxon>Pseudomonadati</taxon>
        <taxon>Pseudomonadota</taxon>
        <taxon>Gammaproteobacteria</taxon>
        <taxon>Enterobacterales</taxon>
        <taxon>Erwiniaceae</taxon>
        <taxon>Mixta</taxon>
    </lineage>
</organism>
<dbReference type="EMBL" id="CP082904">
    <property type="protein sequence ID" value="UQY42517.1"/>
    <property type="molecule type" value="Genomic_DNA"/>
</dbReference>